<protein>
    <recommendedName>
        <fullName evidence="7">Steroid 5-alpha reductase C-terminal domain-containing protein</fullName>
    </recommendedName>
</protein>
<evidence type="ECO:0000256" key="3">
    <source>
        <dbReference type="ARBA" id="ARBA00022989"/>
    </source>
</evidence>
<evidence type="ECO:0000256" key="1">
    <source>
        <dbReference type="ARBA" id="ARBA00004127"/>
    </source>
</evidence>
<name>A0A0F9LDI7_9ZZZZ</name>
<feature type="transmembrane region" description="Helical" evidence="5">
    <location>
        <begin position="143"/>
        <end position="172"/>
    </location>
</feature>
<accession>A0A0F9LDI7</accession>
<keyword evidence="4 5" id="KW-0472">Membrane</keyword>
<dbReference type="Gene3D" id="1.20.120.1630">
    <property type="match status" value="1"/>
</dbReference>
<feature type="transmembrane region" description="Helical" evidence="5">
    <location>
        <begin position="38"/>
        <end position="61"/>
    </location>
</feature>
<dbReference type="InterPro" id="IPR007318">
    <property type="entry name" value="Phopholipid_MeTrfase"/>
</dbReference>
<keyword evidence="3 5" id="KW-1133">Transmembrane helix</keyword>
<dbReference type="GO" id="GO:0016740">
    <property type="term" value="F:transferase activity"/>
    <property type="evidence" value="ECO:0007669"/>
    <property type="project" value="UniProtKB-ARBA"/>
</dbReference>
<proteinExistence type="predicted"/>
<feature type="transmembrane region" description="Helical" evidence="5">
    <location>
        <begin position="81"/>
        <end position="106"/>
    </location>
</feature>
<keyword evidence="2 5" id="KW-0812">Transmembrane</keyword>
<dbReference type="Pfam" id="PF04191">
    <property type="entry name" value="PEMT"/>
    <property type="match status" value="1"/>
</dbReference>
<gene>
    <name evidence="6" type="ORF">LCGC14_1227510</name>
</gene>
<dbReference type="GO" id="GO:0012505">
    <property type="term" value="C:endomembrane system"/>
    <property type="evidence" value="ECO:0007669"/>
    <property type="project" value="UniProtKB-SubCell"/>
</dbReference>
<reference evidence="6" key="1">
    <citation type="journal article" date="2015" name="Nature">
        <title>Complex archaea that bridge the gap between prokaryotes and eukaryotes.</title>
        <authorList>
            <person name="Spang A."/>
            <person name="Saw J.H."/>
            <person name="Jorgensen S.L."/>
            <person name="Zaremba-Niedzwiedzka K."/>
            <person name="Martijn J."/>
            <person name="Lind A.E."/>
            <person name="van Eijk R."/>
            <person name="Schleper C."/>
            <person name="Guy L."/>
            <person name="Ettema T.J."/>
        </authorList>
    </citation>
    <scope>NUCLEOTIDE SEQUENCE</scope>
</reference>
<dbReference type="PANTHER" id="PTHR12714:SF9">
    <property type="entry name" value="PROTEIN-S-ISOPRENYLCYSTEINE O-METHYLTRANSFERASE"/>
    <property type="match status" value="1"/>
</dbReference>
<evidence type="ECO:0008006" key="7">
    <source>
        <dbReference type="Google" id="ProtNLM"/>
    </source>
</evidence>
<evidence type="ECO:0000256" key="4">
    <source>
        <dbReference type="ARBA" id="ARBA00023136"/>
    </source>
</evidence>
<organism evidence="6">
    <name type="scientific">marine sediment metagenome</name>
    <dbReference type="NCBI Taxonomy" id="412755"/>
    <lineage>
        <taxon>unclassified sequences</taxon>
        <taxon>metagenomes</taxon>
        <taxon>ecological metagenomes</taxon>
    </lineage>
</organism>
<evidence type="ECO:0000313" key="6">
    <source>
        <dbReference type="EMBL" id="KKM91543.1"/>
    </source>
</evidence>
<comment type="caution">
    <text evidence="6">The sequence shown here is derived from an EMBL/GenBank/DDBJ whole genome shotgun (WGS) entry which is preliminary data.</text>
</comment>
<evidence type="ECO:0000256" key="2">
    <source>
        <dbReference type="ARBA" id="ARBA00022692"/>
    </source>
</evidence>
<feature type="transmembrane region" description="Helical" evidence="5">
    <location>
        <begin position="6"/>
        <end position="26"/>
    </location>
</feature>
<sequence length="212" mass="24790">MYLFFFISIVGIISLMPIYFLSVEHIKLQKKFGKEKGIKIAMIFGLISGWGFFLFLFGIWISPQPRFMIPIFQDNWSLVSIFNFSISFFHLIISLPIISIGAWFGIIGVKKTTLKVAETHRPEKVIKSGIYTKIRHPQYFGTILSHVGISILLSSFYSLLSSPFIILLIYFISWKEEKELVKEFGKEYEDYKKNVPMLIPRLRKKKLKNEYL</sequence>
<evidence type="ECO:0000256" key="5">
    <source>
        <dbReference type="SAM" id="Phobius"/>
    </source>
</evidence>
<dbReference type="AlphaFoldDB" id="A0A0F9LDI7"/>
<dbReference type="PANTHER" id="PTHR12714">
    <property type="entry name" value="PROTEIN-S ISOPRENYLCYSTEINE O-METHYLTRANSFERASE"/>
    <property type="match status" value="1"/>
</dbReference>
<dbReference type="EMBL" id="LAZR01006518">
    <property type="protein sequence ID" value="KKM91543.1"/>
    <property type="molecule type" value="Genomic_DNA"/>
</dbReference>
<comment type="subcellular location">
    <subcellularLocation>
        <location evidence="1">Endomembrane system</location>
        <topology evidence="1">Multi-pass membrane protein</topology>
    </subcellularLocation>
</comment>